<accession>A0A2T7PGS8</accession>
<dbReference type="InterPro" id="IPR036179">
    <property type="entry name" value="Ig-like_dom_sf"/>
</dbReference>
<feature type="region of interest" description="Disordered" evidence="1">
    <location>
        <begin position="202"/>
        <end position="232"/>
    </location>
</feature>
<keyword evidence="2" id="KW-1133">Transmembrane helix</keyword>
<evidence type="ECO:0000313" key="3">
    <source>
        <dbReference type="EMBL" id="PVD32624.1"/>
    </source>
</evidence>
<dbReference type="EMBL" id="PZQS01000004">
    <property type="protein sequence ID" value="PVD32624.1"/>
    <property type="molecule type" value="Genomic_DNA"/>
</dbReference>
<dbReference type="AlphaFoldDB" id="A0A2T7PGS8"/>
<dbReference type="SUPFAM" id="SSF48726">
    <property type="entry name" value="Immunoglobulin"/>
    <property type="match status" value="1"/>
</dbReference>
<sequence length="418" mass="45148">MLYLDSTHLTGINAAEAVEWRHIIPGGTANEIIVSTCQDQNVCTDNSPSRYRATRPASNTSVLTIVSVSRDDTARWTCQAGGDQDTCSMPVTIYPADVTENCTVTVKEESVEVSCTIYKAYPSPTCTWSEYFYPADRLSLLNDTYMEPPKTFIENGNLYYNTSCRVFRNVTKQVGTFNYTVVIYPGAVVRSSVVAVGSGSRSSAIQTTPSSATTSEATTPSTTKSEDTTSEVPSAPAAASVAVSALVPHGVIGIGVGAVVLVAIVIAVTCIIYKRRLKRIQRNGLSVGYNQDSGQSEGPKDIIQNATHIESLDDGRPTTNSARFVNTEGVYDEILEPDTDFHQYTSLSRPDSLPTSAAVDEDDQYLTPVNACVTFGDGYVCMTNPTTEDREPSTLPSPPALDYMLDNDNGYLLPALRL</sequence>
<organism evidence="3 4">
    <name type="scientific">Pomacea canaliculata</name>
    <name type="common">Golden apple snail</name>
    <dbReference type="NCBI Taxonomy" id="400727"/>
    <lineage>
        <taxon>Eukaryota</taxon>
        <taxon>Metazoa</taxon>
        <taxon>Spiralia</taxon>
        <taxon>Lophotrochozoa</taxon>
        <taxon>Mollusca</taxon>
        <taxon>Gastropoda</taxon>
        <taxon>Caenogastropoda</taxon>
        <taxon>Architaenioglossa</taxon>
        <taxon>Ampullarioidea</taxon>
        <taxon>Ampullariidae</taxon>
        <taxon>Pomacea</taxon>
    </lineage>
</organism>
<feature type="compositionally biased region" description="Low complexity" evidence="1">
    <location>
        <begin position="202"/>
        <end position="223"/>
    </location>
</feature>
<feature type="transmembrane region" description="Helical" evidence="2">
    <location>
        <begin position="250"/>
        <end position="273"/>
    </location>
</feature>
<proteinExistence type="predicted"/>
<keyword evidence="2" id="KW-0812">Transmembrane</keyword>
<comment type="caution">
    <text evidence="3">The sequence shown here is derived from an EMBL/GenBank/DDBJ whole genome shotgun (WGS) entry which is preliminary data.</text>
</comment>
<evidence type="ECO:0000256" key="1">
    <source>
        <dbReference type="SAM" id="MobiDB-lite"/>
    </source>
</evidence>
<reference evidence="3 4" key="1">
    <citation type="submission" date="2018-04" db="EMBL/GenBank/DDBJ databases">
        <title>The genome of golden apple snail Pomacea canaliculata provides insight into stress tolerance and invasive adaptation.</title>
        <authorList>
            <person name="Liu C."/>
            <person name="Liu B."/>
            <person name="Ren Y."/>
            <person name="Zhang Y."/>
            <person name="Wang H."/>
            <person name="Li S."/>
            <person name="Jiang F."/>
            <person name="Yin L."/>
            <person name="Zhang G."/>
            <person name="Qian W."/>
            <person name="Fan W."/>
        </authorList>
    </citation>
    <scope>NUCLEOTIDE SEQUENCE [LARGE SCALE GENOMIC DNA]</scope>
    <source>
        <strain evidence="3">SZHN2017</strain>
        <tissue evidence="3">Muscle</tissue>
    </source>
</reference>
<evidence type="ECO:0000313" key="4">
    <source>
        <dbReference type="Proteomes" id="UP000245119"/>
    </source>
</evidence>
<keyword evidence="4" id="KW-1185">Reference proteome</keyword>
<name>A0A2T7PGS8_POMCA</name>
<evidence type="ECO:0000256" key="2">
    <source>
        <dbReference type="SAM" id="Phobius"/>
    </source>
</evidence>
<dbReference type="InterPro" id="IPR013783">
    <property type="entry name" value="Ig-like_fold"/>
</dbReference>
<keyword evidence="2" id="KW-0472">Membrane</keyword>
<gene>
    <name evidence="3" type="ORF">C0Q70_08067</name>
</gene>
<evidence type="ECO:0008006" key="5">
    <source>
        <dbReference type="Google" id="ProtNLM"/>
    </source>
</evidence>
<dbReference type="Gene3D" id="2.60.40.10">
    <property type="entry name" value="Immunoglobulins"/>
    <property type="match status" value="1"/>
</dbReference>
<dbReference type="Proteomes" id="UP000245119">
    <property type="component" value="Linkage Group LG4"/>
</dbReference>
<protein>
    <recommendedName>
        <fullName evidence="5">Ig-like domain-containing protein</fullName>
    </recommendedName>
</protein>